<keyword evidence="1" id="KW-1185">Reference proteome</keyword>
<sequence>MTGPMHGSSGLSRRLAASVLVEVAIAERGTWGRLSSRIRCAALTSSQPASKTTAEGFPNEGGVAAHISHRNAFQALLVGAKVRNMSAVQCLRCVLWQHSLLSALLGDAEQCLSYTGMLVEHFNPHVRYGAAMALGISCAGSGYKV</sequence>
<dbReference type="Gene3D" id="1.25.10.10">
    <property type="entry name" value="Leucine-rich Repeat Variant"/>
    <property type="match status" value="1"/>
</dbReference>
<dbReference type="AlphaFoldDB" id="A0A0M3HZB0"/>
<dbReference type="Proteomes" id="UP000036681">
    <property type="component" value="Unplaced"/>
</dbReference>
<name>A0A0M3HZB0_ASCLU</name>
<evidence type="ECO:0000313" key="2">
    <source>
        <dbReference type="WBParaSite" id="ALUE_0000900701-mRNA-1"/>
    </source>
</evidence>
<protein>
    <submittedName>
        <fullName evidence="2">HEAT repeat-containing protein 1</fullName>
    </submittedName>
</protein>
<dbReference type="InterPro" id="IPR011989">
    <property type="entry name" value="ARM-like"/>
</dbReference>
<accession>A0A0M3HZB0</accession>
<reference evidence="2" key="1">
    <citation type="submission" date="2017-02" db="UniProtKB">
        <authorList>
            <consortium name="WormBaseParasite"/>
        </authorList>
    </citation>
    <scope>IDENTIFICATION</scope>
</reference>
<dbReference type="WBParaSite" id="ALUE_0000900701-mRNA-1">
    <property type="protein sequence ID" value="ALUE_0000900701-mRNA-1"/>
    <property type="gene ID" value="ALUE_0000900701"/>
</dbReference>
<proteinExistence type="predicted"/>
<evidence type="ECO:0000313" key="1">
    <source>
        <dbReference type="Proteomes" id="UP000036681"/>
    </source>
</evidence>
<organism evidence="1 2">
    <name type="scientific">Ascaris lumbricoides</name>
    <name type="common">Giant roundworm</name>
    <dbReference type="NCBI Taxonomy" id="6252"/>
    <lineage>
        <taxon>Eukaryota</taxon>
        <taxon>Metazoa</taxon>
        <taxon>Ecdysozoa</taxon>
        <taxon>Nematoda</taxon>
        <taxon>Chromadorea</taxon>
        <taxon>Rhabditida</taxon>
        <taxon>Spirurina</taxon>
        <taxon>Ascaridomorpha</taxon>
        <taxon>Ascaridoidea</taxon>
        <taxon>Ascarididae</taxon>
        <taxon>Ascaris</taxon>
    </lineage>
</organism>